<reference evidence="2 3" key="1">
    <citation type="submission" date="2016-10" db="EMBL/GenBank/DDBJ databases">
        <title>Silvanigrella aquatica sp. nov., isolated from a freshwater lake located in the Black Forest, Germany, description of Silvanigrellaceae fam. nov., Silvanigrellales ord. nov., reclassification of the order Bdellovibrionales in the class Oligoflexia, reclassification of the families Bacteriovoracaceae and Halobacteriovoraceae in the new order Bacteriovoracales ord. nov., and reclassification of the family Pseudobacteriovoracaceae in the order Oligoflexiales.</title>
        <authorList>
            <person name="Hahn M.W."/>
            <person name="Schmidt J."/>
            <person name="Koll U."/>
            <person name="Rohde M."/>
            <person name="Verbag S."/>
            <person name="Pitt A."/>
            <person name="Nakai R."/>
            <person name="Naganuma T."/>
            <person name="Lang E."/>
        </authorList>
    </citation>
    <scope>NUCLEOTIDE SEQUENCE [LARGE SCALE GENOMIC DNA]</scope>
    <source>
        <strain evidence="2 3">MWH-Nonnen-W8red</strain>
    </source>
</reference>
<gene>
    <name evidence="2" type="ORF">AXG55_11245</name>
</gene>
<dbReference type="EMBL" id="CP017834">
    <property type="protein sequence ID" value="APJ04452.1"/>
    <property type="molecule type" value="Genomic_DNA"/>
</dbReference>
<accession>A0A1L4D2N3</accession>
<name>A0A1L4D2N3_9BACT</name>
<proteinExistence type="predicted"/>
<dbReference type="AlphaFoldDB" id="A0A1L4D2N3"/>
<dbReference type="KEGG" id="saqi:AXG55_11245"/>
<dbReference type="STRING" id="1915309.AXG55_11245"/>
<feature type="domain" description="MACPF" evidence="1">
    <location>
        <begin position="33"/>
        <end position="347"/>
    </location>
</feature>
<evidence type="ECO:0000259" key="1">
    <source>
        <dbReference type="PROSITE" id="PS51412"/>
    </source>
</evidence>
<dbReference type="Proteomes" id="UP000184731">
    <property type="component" value="Chromosome"/>
</dbReference>
<dbReference type="PROSITE" id="PS51412">
    <property type="entry name" value="MACPF_2"/>
    <property type="match status" value="1"/>
</dbReference>
<dbReference type="SMART" id="SM00457">
    <property type="entry name" value="MACPF"/>
    <property type="match status" value="1"/>
</dbReference>
<organism evidence="2 3">
    <name type="scientific">Silvanigrella aquatica</name>
    <dbReference type="NCBI Taxonomy" id="1915309"/>
    <lineage>
        <taxon>Bacteria</taxon>
        <taxon>Pseudomonadati</taxon>
        <taxon>Bdellovibrionota</taxon>
        <taxon>Oligoflexia</taxon>
        <taxon>Silvanigrellales</taxon>
        <taxon>Silvanigrellaceae</taxon>
        <taxon>Silvanigrella</taxon>
    </lineage>
</organism>
<protein>
    <recommendedName>
        <fullName evidence="1">MACPF domain-containing protein</fullName>
    </recommendedName>
</protein>
<dbReference type="RefSeq" id="WP_233231172.1">
    <property type="nucleotide sequence ID" value="NZ_CP017834.1"/>
</dbReference>
<evidence type="ECO:0000313" key="3">
    <source>
        <dbReference type="Proteomes" id="UP000184731"/>
    </source>
</evidence>
<sequence length="460" mass="52690">MKFLMQEYKTTENPKTIENNHVTLSPDKKILKSGNSLSSSEQILPGAEILGCGYDVRENYADPRCVKERLFDFGEYNSTINKNGKIFNIPNLIKNDLVVSDINNSKLEIIYGDKTEEYLKSISNKLDIKGKYNFFTASLSNNFSTKTFGLDFFEYVTVKSSHTLYKLILPESDKLSSFISKDFKSKLENYSESALDIMKKYGAYYLKEIIVGGRIDYNSQTNKMTFKSNSSIENVAKMSYNNLIGKISVEDTSKYNEDIKSFNNSSRISFNSYGGKPGVWNSDTTKPSEYNEWFNSVSEYAVLSDFTTDSLIPIWNLLDKSNPNYLKRKEEFENALQDYMKEIQIPKGTDTLLKVKMTNNFRLFGTDKGSGAKKDLFVYKPVVDKNEYWVGQFGINNNSFISSNTMLPIIIDSIPGFVKPGVIPEKWTVKFHNFFHTLMVQDNQGQSAHEFDYKTPQYIL</sequence>
<keyword evidence="3" id="KW-1185">Reference proteome</keyword>
<evidence type="ECO:0000313" key="2">
    <source>
        <dbReference type="EMBL" id="APJ04452.1"/>
    </source>
</evidence>
<dbReference type="InterPro" id="IPR020864">
    <property type="entry name" value="MACPF"/>
</dbReference>